<evidence type="ECO:0000256" key="1">
    <source>
        <dbReference type="SAM" id="Phobius"/>
    </source>
</evidence>
<keyword evidence="1" id="KW-1133">Transmembrane helix</keyword>
<proteinExistence type="predicted"/>
<feature type="transmembrane region" description="Helical" evidence="1">
    <location>
        <begin position="12"/>
        <end position="33"/>
    </location>
</feature>
<reference evidence="2" key="1">
    <citation type="submission" date="2018-06" db="EMBL/GenBank/DDBJ databases">
        <authorList>
            <person name="Ashton P.M."/>
            <person name="Dallman T."/>
            <person name="Nair S."/>
            <person name="De Pinna E."/>
            <person name="Peters T."/>
            <person name="Grant K."/>
        </authorList>
    </citation>
    <scope>NUCLEOTIDE SEQUENCE [LARGE SCALE GENOMIC DNA]</scope>
    <source>
        <strain evidence="2">160804</strain>
    </source>
</reference>
<keyword evidence="1" id="KW-0472">Membrane</keyword>
<dbReference type="EMBL" id="AAGVNP010000066">
    <property type="protein sequence ID" value="EBS4546922.1"/>
    <property type="molecule type" value="Genomic_DNA"/>
</dbReference>
<gene>
    <name evidence="2" type="ORF">DQK32_13580</name>
</gene>
<name>A0A5U9VMA1_SALNE</name>
<organism evidence="2">
    <name type="scientific">Salmonella newport</name>
    <dbReference type="NCBI Taxonomy" id="108619"/>
    <lineage>
        <taxon>Bacteria</taxon>
        <taxon>Pseudomonadati</taxon>
        <taxon>Pseudomonadota</taxon>
        <taxon>Gammaproteobacteria</taxon>
        <taxon>Enterobacterales</taxon>
        <taxon>Enterobacteriaceae</taxon>
        <taxon>Salmonella</taxon>
    </lineage>
</organism>
<protein>
    <submittedName>
        <fullName evidence="2">Uncharacterized protein</fullName>
    </submittedName>
</protein>
<dbReference type="AlphaFoldDB" id="A0A5U9VMA1"/>
<accession>A0A5U9VMA1</accession>
<comment type="caution">
    <text evidence="2">The sequence shown here is derived from an EMBL/GenBank/DDBJ whole genome shotgun (WGS) entry which is preliminary data.</text>
</comment>
<evidence type="ECO:0000313" key="2">
    <source>
        <dbReference type="EMBL" id="EBS4546922.1"/>
    </source>
</evidence>
<sequence length="133" mass="15901">MIVLINKSKILFILLTFISAIGLFLLGELYVYYTLSKEPKNAMIELIYKKCRGSVSPTEDIHDEWAMKYYTCWSEELAHVRNKAFKAEIYFKNGRYFLECDIKKENKKKCQADVLSIYRKQLDKYREINDMMR</sequence>
<dbReference type="Proteomes" id="UP000839885">
    <property type="component" value="Unassembled WGS sequence"/>
</dbReference>
<keyword evidence="1" id="KW-0812">Transmembrane</keyword>